<reference evidence="2" key="1">
    <citation type="journal article" date="2023" name="Mol. Phylogenet. Evol.">
        <title>Genome-scale phylogeny and comparative genomics of the fungal order Sordariales.</title>
        <authorList>
            <person name="Hensen N."/>
            <person name="Bonometti L."/>
            <person name="Westerberg I."/>
            <person name="Brannstrom I.O."/>
            <person name="Guillou S."/>
            <person name="Cros-Aarteil S."/>
            <person name="Calhoun S."/>
            <person name="Haridas S."/>
            <person name="Kuo A."/>
            <person name="Mondo S."/>
            <person name="Pangilinan J."/>
            <person name="Riley R."/>
            <person name="LaButti K."/>
            <person name="Andreopoulos B."/>
            <person name="Lipzen A."/>
            <person name="Chen C."/>
            <person name="Yan M."/>
            <person name="Daum C."/>
            <person name="Ng V."/>
            <person name="Clum A."/>
            <person name="Steindorff A."/>
            <person name="Ohm R.A."/>
            <person name="Martin F."/>
            <person name="Silar P."/>
            <person name="Natvig D.O."/>
            <person name="Lalanne C."/>
            <person name="Gautier V."/>
            <person name="Ament-Velasquez S.L."/>
            <person name="Kruys A."/>
            <person name="Hutchinson M.I."/>
            <person name="Powell A.J."/>
            <person name="Barry K."/>
            <person name="Miller A.N."/>
            <person name="Grigoriev I.V."/>
            <person name="Debuchy R."/>
            <person name="Gladieux P."/>
            <person name="Hiltunen Thoren M."/>
            <person name="Johannesson H."/>
        </authorList>
    </citation>
    <scope>NUCLEOTIDE SEQUENCE</scope>
    <source>
        <strain evidence="2">PSN324</strain>
    </source>
</reference>
<feature type="chain" id="PRO_5043888808" evidence="1">
    <location>
        <begin position="25"/>
        <end position="201"/>
    </location>
</feature>
<keyword evidence="3" id="KW-1185">Reference proteome</keyword>
<dbReference type="AlphaFoldDB" id="A0AAV9HF24"/>
<dbReference type="EMBL" id="MU865061">
    <property type="protein sequence ID" value="KAK4458640.1"/>
    <property type="molecule type" value="Genomic_DNA"/>
</dbReference>
<dbReference type="Proteomes" id="UP001321749">
    <property type="component" value="Unassembled WGS sequence"/>
</dbReference>
<sequence length="201" mass="21496">MHFFQLATALVASVLACTLCAAAAVPVTTNSDVNSTDFPGFPGAAPDANLGCTYTVSNDTKSTSPFVGDCSRISDTFLHDETILKASDCGDTWWVGNCAFTIVILEGDNVLLNPKQAYFMFDATWRSAVTHNYPKGKWNDEQMEGHGTWNCPDSPHGGKLYWAITTDGSGVWTGPAPAPYDGLCPGGIRTVTDKTQHSGHV</sequence>
<gene>
    <name evidence="2" type="ORF">QBC42DRAFT_255125</name>
</gene>
<name>A0AAV9HF24_9PEZI</name>
<comment type="caution">
    <text evidence="2">The sequence shown here is derived from an EMBL/GenBank/DDBJ whole genome shotgun (WGS) entry which is preliminary data.</text>
</comment>
<proteinExistence type="predicted"/>
<keyword evidence="1" id="KW-0732">Signal</keyword>
<evidence type="ECO:0000313" key="2">
    <source>
        <dbReference type="EMBL" id="KAK4458640.1"/>
    </source>
</evidence>
<reference evidence="2" key="2">
    <citation type="submission" date="2023-06" db="EMBL/GenBank/DDBJ databases">
        <authorList>
            <consortium name="Lawrence Berkeley National Laboratory"/>
            <person name="Mondo S.J."/>
            <person name="Hensen N."/>
            <person name="Bonometti L."/>
            <person name="Westerberg I."/>
            <person name="Brannstrom I.O."/>
            <person name="Guillou S."/>
            <person name="Cros-Aarteil S."/>
            <person name="Calhoun S."/>
            <person name="Haridas S."/>
            <person name="Kuo A."/>
            <person name="Pangilinan J."/>
            <person name="Riley R."/>
            <person name="Labutti K."/>
            <person name="Andreopoulos B."/>
            <person name="Lipzen A."/>
            <person name="Chen C."/>
            <person name="Yanf M."/>
            <person name="Daum C."/>
            <person name="Ng V."/>
            <person name="Clum A."/>
            <person name="Steindorff A."/>
            <person name="Ohm R."/>
            <person name="Martin F."/>
            <person name="Silar P."/>
            <person name="Natvig D."/>
            <person name="Lalanne C."/>
            <person name="Gautier V."/>
            <person name="Ament-Velasquez S.L."/>
            <person name="Kruys A."/>
            <person name="Hutchinson M.I."/>
            <person name="Powell A.J."/>
            <person name="Barry K."/>
            <person name="Miller A.N."/>
            <person name="Grigoriev I.V."/>
            <person name="Debuchy R."/>
            <person name="Gladieux P."/>
            <person name="Thoren M.H."/>
            <person name="Johannesson H."/>
        </authorList>
    </citation>
    <scope>NUCLEOTIDE SEQUENCE</scope>
    <source>
        <strain evidence="2">PSN324</strain>
    </source>
</reference>
<feature type="signal peptide" evidence="1">
    <location>
        <begin position="1"/>
        <end position="24"/>
    </location>
</feature>
<protein>
    <submittedName>
        <fullName evidence="2">Uncharacterized protein</fullName>
    </submittedName>
</protein>
<organism evidence="2 3">
    <name type="scientific">Cladorrhinum samala</name>
    <dbReference type="NCBI Taxonomy" id="585594"/>
    <lineage>
        <taxon>Eukaryota</taxon>
        <taxon>Fungi</taxon>
        <taxon>Dikarya</taxon>
        <taxon>Ascomycota</taxon>
        <taxon>Pezizomycotina</taxon>
        <taxon>Sordariomycetes</taxon>
        <taxon>Sordariomycetidae</taxon>
        <taxon>Sordariales</taxon>
        <taxon>Podosporaceae</taxon>
        <taxon>Cladorrhinum</taxon>
    </lineage>
</organism>
<evidence type="ECO:0000256" key="1">
    <source>
        <dbReference type="SAM" id="SignalP"/>
    </source>
</evidence>
<accession>A0AAV9HF24</accession>
<evidence type="ECO:0000313" key="3">
    <source>
        <dbReference type="Proteomes" id="UP001321749"/>
    </source>
</evidence>